<evidence type="ECO:0000313" key="5">
    <source>
        <dbReference type="RefSeq" id="XP_023164887.2"/>
    </source>
</evidence>
<protein>
    <submittedName>
        <fullName evidence="5">Helicase mov-10-B.1</fullName>
    </submittedName>
</protein>
<dbReference type="Proteomes" id="UP000504633">
    <property type="component" value="Unplaced"/>
</dbReference>
<organism evidence="4 5">
    <name type="scientific">Drosophila hydei</name>
    <name type="common">Fruit fly</name>
    <dbReference type="NCBI Taxonomy" id="7224"/>
    <lineage>
        <taxon>Eukaryota</taxon>
        <taxon>Metazoa</taxon>
        <taxon>Ecdysozoa</taxon>
        <taxon>Arthropoda</taxon>
        <taxon>Hexapoda</taxon>
        <taxon>Insecta</taxon>
        <taxon>Pterygota</taxon>
        <taxon>Neoptera</taxon>
        <taxon>Endopterygota</taxon>
        <taxon>Diptera</taxon>
        <taxon>Brachycera</taxon>
        <taxon>Muscomorpha</taxon>
        <taxon>Ephydroidea</taxon>
        <taxon>Drosophilidae</taxon>
        <taxon>Drosophila</taxon>
    </lineage>
</organism>
<reference evidence="5" key="1">
    <citation type="submission" date="2025-08" db="UniProtKB">
        <authorList>
            <consortium name="RefSeq"/>
        </authorList>
    </citation>
    <scope>IDENTIFICATION</scope>
    <source>
        <strain evidence="5">15085-1641.00</strain>
        <tissue evidence="5">Whole body</tissue>
    </source>
</reference>
<dbReference type="InterPro" id="IPR041677">
    <property type="entry name" value="DNA2/NAM7_AAA_11"/>
</dbReference>
<keyword evidence="5" id="KW-0378">Hydrolase</keyword>
<dbReference type="OMA" id="ELEVCGP"/>
<dbReference type="CDD" id="cd18808">
    <property type="entry name" value="SF1_C_Upf1"/>
    <property type="match status" value="1"/>
</dbReference>
<dbReference type="CDD" id="cd18038">
    <property type="entry name" value="DEXXQc_Helz-like"/>
    <property type="match status" value="1"/>
</dbReference>
<feature type="domain" description="DNA2/NAM7 helicase helicase" evidence="2">
    <location>
        <begin position="333"/>
        <end position="421"/>
    </location>
</feature>
<keyword evidence="5" id="KW-0067">ATP-binding</keyword>
<dbReference type="GO" id="GO:0035194">
    <property type="term" value="P:regulatory ncRNA-mediated post-transcriptional gene silencing"/>
    <property type="evidence" value="ECO:0007669"/>
    <property type="project" value="TreeGrafter"/>
</dbReference>
<dbReference type="OrthoDB" id="6513042at2759"/>
<dbReference type="GO" id="GO:0003723">
    <property type="term" value="F:RNA binding"/>
    <property type="evidence" value="ECO:0007669"/>
    <property type="project" value="InterPro"/>
</dbReference>
<evidence type="ECO:0000259" key="3">
    <source>
        <dbReference type="Pfam" id="PF13087"/>
    </source>
</evidence>
<proteinExistence type="predicted"/>
<dbReference type="InterPro" id="IPR045055">
    <property type="entry name" value="DNA2/NAM7-like"/>
</dbReference>
<evidence type="ECO:0000256" key="1">
    <source>
        <dbReference type="ARBA" id="ARBA00023158"/>
    </source>
</evidence>
<dbReference type="GO" id="GO:0032574">
    <property type="term" value="F:5'-3' RNA helicase activity"/>
    <property type="evidence" value="ECO:0007669"/>
    <property type="project" value="InterPro"/>
</dbReference>
<dbReference type="GO" id="GO:0043186">
    <property type="term" value="C:P granule"/>
    <property type="evidence" value="ECO:0007669"/>
    <property type="project" value="TreeGrafter"/>
</dbReference>
<evidence type="ECO:0000259" key="2">
    <source>
        <dbReference type="Pfam" id="PF13086"/>
    </source>
</evidence>
<evidence type="ECO:0000313" key="4">
    <source>
        <dbReference type="Proteomes" id="UP000504633"/>
    </source>
</evidence>
<dbReference type="Pfam" id="PF13087">
    <property type="entry name" value="AAA_12"/>
    <property type="match status" value="1"/>
</dbReference>
<dbReference type="AlphaFoldDB" id="A0A6J1LGX2"/>
<accession>A0A6J1LGX2</accession>
<keyword evidence="5" id="KW-0547">Nucleotide-binding</keyword>
<dbReference type="KEGG" id="dhe:111595406"/>
<name>A0A6J1LGX2_DROHY</name>
<gene>
    <name evidence="5" type="primary">LOC111595406</name>
</gene>
<dbReference type="GeneID" id="111595406"/>
<keyword evidence="1" id="KW-0943">RNA-mediated gene silencing</keyword>
<feature type="domain" description="DNA2/NAM7 helicase-like C-terminal" evidence="3">
    <location>
        <begin position="433"/>
        <end position="632"/>
    </location>
</feature>
<dbReference type="InterPro" id="IPR047187">
    <property type="entry name" value="SF1_C_Upf1"/>
</dbReference>
<dbReference type="RefSeq" id="XP_023164887.2">
    <property type="nucleotide sequence ID" value="XM_023309119.2"/>
</dbReference>
<dbReference type="InterPro" id="IPR026122">
    <property type="entry name" value="MOV-10/SDE3_DEXXQ/H-box"/>
</dbReference>
<keyword evidence="5" id="KW-0347">Helicase</keyword>
<dbReference type="Pfam" id="PF13086">
    <property type="entry name" value="AAA_11"/>
    <property type="match status" value="1"/>
</dbReference>
<sequence length="694" mass="77920">MSQVSKYEPSAAMLHALELEFSDEILTKTDATFRSYLEHRQLNYENAISVLRMLLSIEDLSTLMQYSQIMQFDVPVQLTKAGRLSIKLSQKANQIMLVPLVDEVVLLPVGTLSASEQPIQRIPKLFNNVGRVFVVTNVTKECVIIEPSRFSNVSPKSIKNTNFDVIFRSPRIPFRVMYLALNRFTSDPKTRRYLFPHVNTPKISSNSGRLSLINADIQSNPEQLEAIQQIVAGPNPEVPYILFGPPGTGKTTTIVEAILQVYLTGRGRILVSIGSNAACDVITLKLIQHIEKDKRLQSLQSGESGLLRLISATQFKKHVKSIHPAVLKYSNYEENRRKKTKSRTGLKKIDLAKYKIVVATLCLSGLRAARSLVKFTHIFIDEAASVSEPETLLAIAGIKNDNCHVILSGDHQQLGPVVKSKRAKSLGLDHSAMERLLLHKMYEVNEKGQYDRTVQSRLRRSYRAHPEIIGLYNKLFYNGNLIPMAPMAQVNQAANWSMLADGKFPILFQATHGETEIETNSTSSFNMLEAQMVCWYVLSLLKDGLGGVKVEQNHIGIVTPYLAQYQLLKRMLRVIKQESVEVGTVERFQGREKPIMIASLVSSFSGASFLSNPRRINVLLSRAKLLLILIGNPITLGKNQNFKFIIDQCKAHGNVQYKMNKIKDDSIVDLLKNLKLQDIKDEEMTSSQSSLDSI</sequence>
<keyword evidence="4" id="KW-1185">Reference proteome</keyword>
<dbReference type="InterPro" id="IPR027417">
    <property type="entry name" value="P-loop_NTPase"/>
</dbReference>
<dbReference type="InterPro" id="IPR041679">
    <property type="entry name" value="DNA2/NAM7-like_C"/>
</dbReference>
<dbReference type="SUPFAM" id="SSF52540">
    <property type="entry name" value="P-loop containing nucleoside triphosphate hydrolases"/>
    <property type="match status" value="1"/>
</dbReference>
<dbReference type="PANTHER" id="PTHR10887">
    <property type="entry name" value="DNA2/NAM7 HELICASE FAMILY"/>
    <property type="match status" value="1"/>
</dbReference>
<dbReference type="GO" id="GO:0005829">
    <property type="term" value="C:cytosol"/>
    <property type="evidence" value="ECO:0007669"/>
    <property type="project" value="TreeGrafter"/>
</dbReference>
<dbReference type="PANTHER" id="PTHR10887:SF419">
    <property type="entry name" value="RNA HELICASE MOV10L1"/>
    <property type="match status" value="1"/>
</dbReference>
<dbReference type="Gene3D" id="3.40.50.300">
    <property type="entry name" value="P-loop containing nucleotide triphosphate hydrolases"/>
    <property type="match status" value="2"/>
</dbReference>